<protein>
    <submittedName>
        <fullName evidence="1">DUF1905 domain-containing protein</fullName>
    </submittedName>
</protein>
<sequence length="97" mass="10516">MNRHRAVAFRATVQSGPKQWAVALPFDPVSQWSTPARPLWKCGHGHRVRGSLNGQTFQGAVIERAGAFWLLLEESLAAAAGVDVGQLVDVLIEPEDA</sequence>
<dbReference type="Proteomes" id="UP000291822">
    <property type="component" value="Unassembled WGS sequence"/>
</dbReference>
<dbReference type="InterPro" id="IPR015018">
    <property type="entry name" value="DUF1905"/>
</dbReference>
<dbReference type="EMBL" id="SJTG01000002">
    <property type="protein sequence ID" value="TCI10358.1"/>
    <property type="molecule type" value="Genomic_DNA"/>
</dbReference>
<dbReference type="AlphaFoldDB" id="A0A4R0YU47"/>
<evidence type="ECO:0000313" key="2">
    <source>
        <dbReference type="Proteomes" id="UP000291822"/>
    </source>
</evidence>
<dbReference type="Pfam" id="PF08922">
    <property type="entry name" value="DUF1905"/>
    <property type="match status" value="1"/>
</dbReference>
<reference evidence="1 2" key="1">
    <citation type="submission" date="2019-02" db="EMBL/GenBank/DDBJ databases">
        <title>Dyella amyloliquefaciens sp. nov., isolated from forest soil.</title>
        <authorList>
            <person name="Gao Z.-H."/>
            <person name="Qiu L.-H."/>
        </authorList>
    </citation>
    <scope>NUCLEOTIDE SEQUENCE [LARGE SCALE GENOMIC DNA]</scope>
    <source>
        <strain evidence="1 2">KACC 12747</strain>
    </source>
</reference>
<name>A0A4R0YU47_9GAMM</name>
<dbReference type="SUPFAM" id="SSF141694">
    <property type="entry name" value="AF2212/PG0164-like"/>
    <property type="match status" value="1"/>
</dbReference>
<dbReference type="RefSeq" id="WP_131408301.1">
    <property type="nucleotide sequence ID" value="NZ_SJTG01000002.1"/>
</dbReference>
<proteinExistence type="predicted"/>
<dbReference type="Gene3D" id="2.40.30.100">
    <property type="entry name" value="AF2212/PG0164-like"/>
    <property type="match status" value="1"/>
</dbReference>
<gene>
    <name evidence="1" type="ORF">EZM97_15810</name>
</gene>
<dbReference type="InterPro" id="IPR037079">
    <property type="entry name" value="AF2212/PG0164-like_sf"/>
</dbReference>
<organism evidence="1 2">
    <name type="scientific">Dyella soli</name>
    <dbReference type="NCBI Taxonomy" id="522319"/>
    <lineage>
        <taxon>Bacteria</taxon>
        <taxon>Pseudomonadati</taxon>
        <taxon>Pseudomonadota</taxon>
        <taxon>Gammaproteobacteria</taxon>
        <taxon>Lysobacterales</taxon>
        <taxon>Rhodanobacteraceae</taxon>
        <taxon>Dyella</taxon>
    </lineage>
</organism>
<keyword evidence="2" id="KW-1185">Reference proteome</keyword>
<accession>A0A4R0YU47</accession>
<evidence type="ECO:0000313" key="1">
    <source>
        <dbReference type="EMBL" id="TCI10358.1"/>
    </source>
</evidence>
<comment type="caution">
    <text evidence="1">The sequence shown here is derived from an EMBL/GenBank/DDBJ whole genome shotgun (WGS) entry which is preliminary data.</text>
</comment>